<keyword evidence="3" id="KW-0830">Ubiquinone</keyword>
<dbReference type="CDD" id="cd02440">
    <property type="entry name" value="AdoMet_MTases"/>
    <property type="match status" value="1"/>
</dbReference>
<dbReference type="GO" id="GO:0102208">
    <property type="term" value="F:2-polyprenyl-6-hydroxyphenol methylase activity"/>
    <property type="evidence" value="ECO:0007669"/>
    <property type="project" value="UniProtKB-EC"/>
</dbReference>
<dbReference type="Pfam" id="PF13649">
    <property type="entry name" value="Methyltransf_25"/>
    <property type="match status" value="1"/>
</dbReference>
<keyword evidence="3" id="KW-0489">Methyltransferase</keyword>
<keyword evidence="1 3" id="KW-0808">Transferase</keyword>
<evidence type="ECO:0000256" key="1">
    <source>
        <dbReference type="ARBA" id="ARBA00022679"/>
    </source>
</evidence>
<dbReference type="AlphaFoldDB" id="A0A645A833"/>
<dbReference type="GO" id="GO:0032259">
    <property type="term" value="P:methylation"/>
    <property type="evidence" value="ECO:0007669"/>
    <property type="project" value="UniProtKB-KW"/>
</dbReference>
<dbReference type="EMBL" id="VSSQ01012484">
    <property type="protein sequence ID" value="MPM49339.1"/>
    <property type="molecule type" value="Genomic_DNA"/>
</dbReference>
<protein>
    <submittedName>
        <fullName evidence="3">Ubiquinone biosynthesis O-methyltransferase</fullName>
        <ecNumber evidence="3">2.1.1.222</ecNumber>
    </submittedName>
</protein>
<dbReference type="InterPro" id="IPR041698">
    <property type="entry name" value="Methyltransf_25"/>
</dbReference>
<dbReference type="Gene3D" id="3.40.50.150">
    <property type="entry name" value="Vaccinia Virus protein VP39"/>
    <property type="match status" value="1"/>
</dbReference>
<reference evidence="3" key="1">
    <citation type="submission" date="2019-08" db="EMBL/GenBank/DDBJ databases">
        <authorList>
            <person name="Kucharzyk K."/>
            <person name="Murdoch R.W."/>
            <person name="Higgins S."/>
            <person name="Loffler F."/>
        </authorList>
    </citation>
    <scope>NUCLEOTIDE SEQUENCE</scope>
</reference>
<feature type="domain" description="Methyltransferase" evidence="2">
    <location>
        <begin position="104"/>
        <end position="195"/>
    </location>
</feature>
<evidence type="ECO:0000313" key="3">
    <source>
        <dbReference type="EMBL" id="MPM49339.1"/>
    </source>
</evidence>
<dbReference type="EC" id="2.1.1.222" evidence="3"/>
<evidence type="ECO:0000259" key="2">
    <source>
        <dbReference type="Pfam" id="PF13649"/>
    </source>
</evidence>
<name>A0A645A833_9ZZZZ</name>
<comment type="caution">
    <text evidence="3">The sequence shown here is derived from an EMBL/GenBank/DDBJ whole genome shotgun (WGS) entry which is preliminary data.</text>
</comment>
<sequence>MKATIKLNKSNCCSLSNPAQKAIMNIPGVYGVTVNSFENTAEVEFTSETNLAIIKQLLIEQNIMEEDKFKDKAQNWDSPKKIEMANKFVQFIQKNSLFNKELDILEAGCGTGLIGLNFVNQVNQLTMIDNSPSMLMVLEEKLFEQNLMNVTVIEGTIDDYIGNQVDKIIIFMALHHINNIDRFIDRCYETIRPGGELIIGDLLEEDGSFHYPEKVAHNGFNLSDLNQELKRKEFKIVKSEIFSSISKNNREYPQFVIIAHKN</sequence>
<dbReference type="GO" id="GO:0046872">
    <property type="term" value="F:metal ion binding"/>
    <property type="evidence" value="ECO:0007669"/>
    <property type="project" value="InterPro"/>
</dbReference>
<dbReference type="SUPFAM" id="SSF53335">
    <property type="entry name" value="S-adenosyl-L-methionine-dependent methyltransferases"/>
    <property type="match status" value="1"/>
</dbReference>
<dbReference type="PANTHER" id="PTHR43861">
    <property type="entry name" value="TRANS-ACONITATE 2-METHYLTRANSFERASE-RELATED"/>
    <property type="match status" value="1"/>
</dbReference>
<dbReference type="SUPFAM" id="SSF55008">
    <property type="entry name" value="HMA, heavy metal-associated domain"/>
    <property type="match status" value="1"/>
</dbReference>
<dbReference type="InterPro" id="IPR029063">
    <property type="entry name" value="SAM-dependent_MTases_sf"/>
</dbReference>
<organism evidence="3">
    <name type="scientific">bioreactor metagenome</name>
    <dbReference type="NCBI Taxonomy" id="1076179"/>
    <lineage>
        <taxon>unclassified sequences</taxon>
        <taxon>metagenomes</taxon>
        <taxon>ecological metagenomes</taxon>
    </lineage>
</organism>
<proteinExistence type="predicted"/>
<accession>A0A645A833</accession>
<dbReference type="PANTHER" id="PTHR43861:SF3">
    <property type="entry name" value="PUTATIVE (AFU_ORTHOLOGUE AFUA_2G14390)-RELATED"/>
    <property type="match status" value="1"/>
</dbReference>
<dbReference type="InterPro" id="IPR036163">
    <property type="entry name" value="HMA_dom_sf"/>
</dbReference>
<gene>
    <name evidence="3" type="primary">ubiG_38</name>
    <name evidence="3" type="ORF">SDC9_96068</name>
</gene>